<evidence type="ECO:0000313" key="2">
    <source>
        <dbReference type="EMBL" id="ODM17961.1"/>
    </source>
</evidence>
<evidence type="ECO:0000313" key="3">
    <source>
        <dbReference type="Proteomes" id="UP000094569"/>
    </source>
</evidence>
<keyword evidence="3" id="KW-1185">Reference proteome</keyword>
<accession>A0A1E3BB13</accession>
<reference evidence="2 3" key="1">
    <citation type="journal article" date="2016" name="BMC Genomics">
        <title>Comparative genomic and transcriptomic analyses of the Fuzhuan brick tea-fermentation fungus Aspergillus cristatus.</title>
        <authorList>
            <person name="Ge Y."/>
            <person name="Wang Y."/>
            <person name="Liu Y."/>
            <person name="Tan Y."/>
            <person name="Ren X."/>
            <person name="Zhang X."/>
            <person name="Hyde K.D."/>
            <person name="Liu Y."/>
            <person name="Liu Z."/>
        </authorList>
    </citation>
    <scope>NUCLEOTIDE SEQUENCE [LARGE SCALE GENOMIC DNA]</scope>
    <source>
        <strain evidence="2 3">GZAAS20.1005</strain>
    </source>
</reference>
<sequence>MVFCQSPQSYCVFADPWWRHLLYHLLYVNLRKVGDCDLLQAIENGDVEPGQVNAELSNIRTTPTIGESEQTASNDTLDDYTPSDYGQANYPDSNSADIGLARPSNNENDQTGVEVGDGQVV</sequence>
<feature type="region of interest" description="Disordered" evidence="1">
    <location>
        <begin position="60"/>
        <end position="121"/>
    </location>
</feature>
<proteinExistence type="predicted"/>
<dbReference type="AlphaFoldDB" id="A0A1E3BB13"/>
<dbReference type="EMBL" id="JXNT01000007">
    <property type="protein sequence ID" value="ODM17961.1"/>
    <property type="molecule type" value="Genomic_DNA"/>
</dbReference>
<protein>
    <submittedName>
        <fullName evidence="2">Uncharacterized protein</fullName>
    </submittedName>
</protein>
<name>A0A1E3BB13_ASPCR</name>
<feature type="compositionally biased region" description="Polar residues" evidence="1">
    <location>
        <begin position="84"/>
        <end position="96"/>
    </location>
</feature>
<comment type="caution">
    <text evidence="2">The sequence shown here is derived from an EMBL/GenBank/DDBJ whole genome shotgun (WGS) entry which is preliminary data.</text>
</comment>
<dbReference type="Proteomes" id="UP000094569">
    <property type="component" value="Unassembled WGS sequence"/>
</dbReference>
<evidence type="ECO:0000256" key="1">
    <source>
        <dbReference type="SAM" id="MobiDB-lite"/>
    </source>
</evidence>
<feature type="compositionally biased region" description="Polar residues" evidence="1">
    <location>
        <begin position="60"/>
        <end position="75"/>
    </location>
</feature>
<dbReference type="VEuPathDB" id="FungiDB:SI65_06749"/>
<organism evidence="2 3">
    <name type="scientific">Aspergillus cristatus</name>
    <name type="common">Chinese Fuzhuan brick tea-fermentation fungus</name>
    <name type="synonym">Eurotium cristatum</name>
    <dbReference type="NCBI Taxonomy" id="573508"/>
    <lineage>
        <taxon>Eukaryota</taxon>
        <taxon>Fungi</taxon>
        <taxon>Dikarya</taxon>
        <taxon>Ascomycota</taxon>
        <taxon>Pezizomycotina</taxon>
        <taxon>Eurotiomycetes</taxon>
        <taxon>Eurotiomycetidae</taxon>
        <taxon>Eurotiales</taxon>
        <taxon>Aspergillaceae</taxon>
        <taxon>Aspergillus</taxon>
        <taxon>Aspergillus subgen. Aspergillus</taxon>
    </lineage>
</organism>
<gene>
    <name evidence="2" type="ORF">SI65_06749</name>
</gene>